<dbReference type="Proteomes" id="UP000073601">
    <property type="component" value="Unassembled WGS sequence"/>
</dbReference>
<keyword evidence="2" id="KW-1185">Reference proteome</keyword>
<evidence type="ECO:0000313" key="2">
    <source>
        <dbReference type="Proteomes" id="UP000073601"/>
    </source>
</evidence>
<dbReference type="RefSeq" id="WP_062706417.1">
    <property type="nucleotide sequence ID" value="NZ_CAWRCI010000006.1"/>
</dbReference>
<name>A0A128EYX7_9GAMM</name>
<accession>A0A128EYX7</accession>
<protein>
    <recommendedName>
        <fullName evidence="3">N-acetyltransferase domain-containing protein</fullName>
    </recommendedName>
</protein>
<reference evidence="2" key="1">
    <citation type="submission" date="2016-02" db="EMBL/GenBank/DDBJ databases">
        <authorList>
            <person name="Rodrigo-Torres Lidia"/>
            <person name="Arahal R.David."/>
        </authorList>
    </citation>
    <scope>NUCLEOTIDE SEQUENCE [LARGE SCALE GENOMIC DNA]</scope>
    <source>
        <strain evidence="2">CECT 8713</strain>
    </source>
</reference>
<sequence length="131" mass="14558">MSTPAKTDLFPLPFEVAAPALALSLGDYITDAKEQTALGNEFIFGCNGAVMCLRPEGRELVVVGFTGRHRLASVAPHIVQTAERVGCTSIRVHTQRRGELRFLNMLGLPFHLVEWRPDSNEYVLRMVLHGR</sequence>
<proteinExistence type="predicted"/>
<evidence type="ECO:0008006" key="3">
    <source>
        <dbReference type="Google" id="ProtNLM"/>
    </source>
</evidence>
<dbReference type="OrthoDB" id="5900639at2"/>
<gene>
    <name evidence="1" type="ORF">GMA8713_00985</name>
</gene>
<dbReference type="AlphaFoldDB" id="A0A128EYX7"/>
<dbReference type="EMBL" id="FIZY01000006">
    <property type="protein sequence ID" value="CZF79465.1"/>
    <property type="molecule type" value="Genomic_DNA"/>
</dbReference>
<organism evidence="1 2">
    <name type="scientific">Grimontia marina</name>
    <dbReference type="NCBI Taxonomy" id="646534"/>
    <lineage>
        <taxon>Bacteria</taxon>
        <taxon>Pseudomonadati</taxon>
        <taxon>Pseudomonadota</taxon>
        <taxon>Gammaproteobacteria</taxon>
        <taxon>Vibrionales</taxon>
        <taxon>Vibrionaceae</taxon>
        <taxon>Grimontia</taxon>
    </lineage>
</organism>
<evidence type="ECO:0000313" key="1">
    <source>
        <dbReference type="EMBL" id="CZF79465.1"/>
    </source>
</evidence>